<organism evidence="3 4">
    <name type="scientific">Arthroderma otae (strain ATCC MYA-4605 / CBS 113480)</name>
    <name type="common">Microsporum canis</name>
    <dbReference type="NCBI Taxonomy" id="554155"/>
    <lineage>
        <taxon>Eukaryota</taxon>
        <taxon>Fungi</taxon>
        <taxon>Dikarya</taxon>
        <taxon>Ascomycota</taxon>
        <taxon>Pezizomycotina</taxon>
        <taxon>Eurotiomycetes</taxon>
        <taxon>Eurotiomycetidae</taxon>
        <taxon>Onygenales</taxon>
        <taxon>Arthrodermataceae</taxon>
        <taxon>Microsporum</taxon>
    </lineage>
</organism>
<evidence type="ECO:0000256" key="1">
    <source>
        <dbReference type="ARBA" id="ARBA00038476"/>
    </source>
</evidence>
<dbReference type="VEuPathDB" id="FungiDB:MCYG_08438"/>
<dbReference type="Pfam" id="PF13279">
    <property type="entry name" value="4HBT_2"/>
    <property type="match status" value="1"/>
</dbReference>
<keyword evidence="4" id="KW-1185">Reference proteome</keyword>
<dbReference type="PANTHER" id="PTHR12475:SF4">
    <property type="entry name" value="PROTEIN THEM6"/>
    <property type="match status" value="1"/>
</dbReference>
<dbReference type="Proteomes" id="UP000002035">
    <property type="component" value="Unassembled WGS sequence"/>
</dbReference>
<evidence type="ECO:0008006" key="5">
    <source>
        <dbReference type="Google" id="ProtNLM"/>
    </source>
</evidence>
<evidence type="ECO:0000313" key="3">
    <source>
        <dbReference type="EMBL" id="EEQ35619.1"/>
    </source>
</evidence>
<dbReference type="OMA" id="FWHVRLF"/>
<keyword evidence="2" id="KW-0472">Membrane</keyword>
<dbReference type="PANTHER" id="PTHR12475">
    <property type="match status" value="1"/>
</dbReference>
<dbReference type="InterPro" id="IPR051490">
    <property type="entry name" value="THEM6_lcsJ_thioesterase"/>
</dbReference>
<keyword evidence="2" id="KW-1133">Transmembrane helix</keyword>
<keyword evidence="2" id="KW-0812">Transmembrane</keyword>
<dbReference type="CDD" id="cd00586">
    <property type="entry name" value="4HBT"/>
    <property type="match status" value="1"/>
</dbReference>
<dbReference type="eggNOG" id="KOG4366">
    <property type="taxonomic scope" value="Eukaryota"/>
</dbReference>
<name>C5G0G6_ARTOC</name>
<dbReference type="EMBL" id="DS995708">
    <property type="protein sequence ID" value="EEQ35619.1"/>
    <property type="molecule type" value="Genomic_DNA"/>
</dbReference>
<dbReference type="AlphaFoldDB" id="C5G0G6"/>
<feature type="transmembrane region" description="Helical" evidence="2">
    <location>
        <begin position="12"/>
        <end position="35"/>
    </location>
</feature>
<proteinExistence type="inferred from homology"/>
<dbReference type="SUPFAM" id="SSF54637">
    <property type="entry name" value="Thioesterase/thiol ester dehydrase-isomerase"/>
    <property type="match status" value="1"/>
</dbReference>
<accession>C5G0G6</accession>
<dbReference type="OrthoDB" id="265761at2759"/>
<comment type="similarity">
    <text evidence="1">Belongs to the lcsJ thioesterase family.</text>
</comment>
<gene>
    <name evidence="3" type="ORF">MCYG_08438</name>
</gene>
<evidence type="ECO:0000256" key="2">
    <source>
        <dbReference type="SAM" id="Phobius"/>
    </source>
</evidence>
<dbReference type="HOGENOM" id="CLU_040660_1_1_1"/>
<reference evidence="4" key="1">
    <citation type="journal article" date="2012" name="MBio">
        <title>Comparative genome analysis of Trichophyton rubrum and related dermatophytes reveals candidate genes involved in infection.</title>
        <authorList>
            <person name="Martinez D.A."/>
            <person name="Oliver B.G."/>
            <person name="Graeser Y."/>
            <person name="Goldberg J.M."/>
            <person name="Li W."/>
            <person name="Martinez-Rossi N.M."/>
            <person name="Monod M."/>
            <person name="Shelest E."/>
            <person name="Barton R.C."/>
            <person name="Birch E."/>
            <person name="Brakhage A.A."/>
            <person name="Chen Z."/>
            <person name="Gurr S.J."/>
            <person name="Heiman D."/>
            <person name="Heitman J."/>
            <person name="Kosti I."/>
            <person name="Rossi A."/>
            <person name="Saif S."/>
            <person name="Samalova M."/>
            <person name="Saunders C.W."/>
            <person name="Shea T."/>
            <person name="Summerbell R.C."/>
            <person name="Xu J."/>
            <person name="Young S."/>
            <person name="Zeng Q."/>
            <person name="Birren B.W."/>
            <person name="Cuomo C.A."/>
            <person name="White T.C."/>
        </authorList>
    </citation>
    <scope>NUCLEOTIDE SEQUENCE [LARGE SCALE GENOMIC DNA]</scope>
    <source>
        <strain evidence="4">ATCC MYA-4605 / CBS 113480</strain>
    </source>
</reference>
<protein>
    <recommendedName>
        <fullName evidence="5">Capsule polysaccharide biosynthesis protein</fullName>
    </recommendedName>
</protein>
<dbReference type="GeneID" id="9227503"/>
<evidence type="ECO:0000313" key="4">
    <source>
        <dbReference type="Proteomes" id="UP000002035"/>
    </source>
</evidence>
<dbReference type="RefSeq" id="XP_002843355.1">
    <property type="nucleotide sequence ID" value="XM_002843309.1"/>
</dbReference>
<dbReference type="InterPro" id="IPR029069">
    <property type="entry name" value="HotDog_dom_sf"/>
</dbReference>
<sequence>MSFLGALGLAEGLSAIPFVPYMMVTVFIGVFLLNLKGIPGFWHVRLFKGVATQLFQAKWPNSHSDNGNVLGSRNIGVMPVTPAQPNNVPKLFSYLITMHRNPPIECDFNMHKSNSTFFSDLDINRTQLLLNIFRGFPRWAAEEDVALASAGEESSCVDKKSTLRKGARKEKLLGIALGGVSCTFKREIKPLQRYDIWSRVLTWDEKWLYIVSYFVKEGTGKAVMRSLSTGVSGLGSNFSAGDYIFASCLSRYVLKDGRRTIKPENVLVYMALYPAAKAEASKEEEDKEDRAEDCTAIFAAQKQRGLEVVRSFHELDALPLHFGDTASSVLGRYMDL</sequence>